<keyword evidence="3 7" id="KW-0812">Transmembrane</keyword>
<evidence type="ECO:0000313" key="9">
    <source>
        <dbReference type="EMBL" id="EST34315.1"/>
    </source>
</evidence>
<dbReference type="PANTHER" id="PTHR32468:SF0">
    <property type="entry name" value="K(+)_H(+) ANTIPORTER 1"/>
    <property type="match status" value="1"/>
</dbReference>
<feature type="domain" description="Cation/H+ exchanger transmembrane" evidence="8">
    <location>
        <begin position="3"/>
        <end position="155"/>
    </location>
</feature>
<protein>
    <recommendedName>
        <fullName evidence="8">Cation/H+ exchanger transmembrane domain-containing protein</fullName>
    </recommendedName>
</protein>
<gene>
    <name evidence="9" type="ORF">M878_11215</name>
</gene>
<organism evidence="9 10">
    <name type="scientific">Streptomyces roseochromogenus subsp. oscitans DS 12.976</name>
    <dbReference type="NCBI Taxonomy" id="1352936"/>
    <lineage>
        <taxon>Bacteria</taxon>
        <taxon>Bacillati</taxon>
        <taxon>Actinomycetota</taxon>
        <taxon>Actinomycetes</taxon>
        <taxon>Kitasatosporales</taxon>
        <taxon>Streptomycetaceae</taxon>
        <taxon>Streptomyces</taxon>
    </lineage>
</organism>
<dbReference type="PANTHER" id="PTHR32468">
    <property type="entry name" value="CATION/H + ANTIPORTER"/>
    <property type="match status" value="1"/>
</dbReference>
<dbReference type="Proteomes" id="UP000017984">
    <property type="component" value="Chromosome"/>
</dbReference>
<accession>V6KQ66</accession>
<dbReference type="Pfam" id="PF00999">
    <property type="entry name" value="Na_H_Exchanger"/>
    <property type="match status" value="1"/>
</dbReference>
<evidence type="ECO:0000256" key="5">
    <source>
        <dbReference type="ARBA" id="ARBA00023065"/>
    </source>
</evidence>
<dbReference type="AlphaFoldDB" id="V6KQ66"/>
<dbReference type="Gene3D" id="1.20.1530.20">
    <property type="match status" value="1"/>
</dbReference>
<reference evidence="9 10" key="1">
    <citation type="journal article" date="2014" name="Genome Announc.">
        <title>Draft Genome Sequence of Streptomyces roseochromogenes subsp. oscitans DS 12.976, Producer of the Aminocoumarin Antibiotic Clorobiocin.</title>
        <authorList>
            <person name="Ruckert C."/>
            <person name="Kalinowski J."/>
            <person name="Heide L."/>
            <person name="Apel A.K."/>
        </authorList>
    </citation>
    <scope>NUCLEOTIDE SEQUENCE [LARGE SCALE GENOMIC DNA]</scope>
    <source>
        <strain evidence="9 10">DS 12.976</strain>
    </source>
</reference>
<dbReference type="InterPro" id="IPR038770">
    <property type="entry name" value="Na+/solute_symporter_sf"/>
</dbReference>
<evidence type="ECO:0000256" key="6">
    <source>
        <dbReference type="ARBA" id="ARBA00023136"/>
    </source>
</evidence>
<keyword evidence="2" id="KW-0813">Transport</keyword>
<keyword evidence="5" id="KW-0406">Ion transport</keyword>
<evidence type="ECO:0000256" key="3">
    <source>
        <dbReference type="ARBA" id="ARBA00022692"/>
    </source>
</evidence>
<feature type="transmembrane region" description="Helical" evidence="7">
    <location>
        <begin position="49"/>
        <end position="68"/>
    </location>
</feature>
<dbReference type="GO" id="GO:0015297">
    <property type="term" value="F:antiporter activity"/>
    <property type="evidence" value="ECO:0007669"/>
    <property type="project" value="InterPro"/>
</dbReference>
<dbReference type="STRING" id="1352936.M878_11215"/>
<evidence type="ECO:0000256" key="2">
    <source>
        <dbReference type="ARBA" id="ARBA00022448"/>
    </source>
</evidence>
<keyword evidence="6 7" id="KW-0472">Membrane</keyword>
<comment type="subcellular location">
    <subcellularLocation>
        <location evidence="1">Membrane</location>
        <topology evidence="1">Multi-pass membrane protein</topology>
    </subcellularLocation>
</comment>
<feature type="transmembrane region" description="Helical" evidence="7">
    <location>
        <begin position="115"/>
        <end position="131"/>
    </location>
</feature>
<dbReference type="EMBL" id="AWQX01000083">
    <property type="protein sequence ID" value="EST34315.1"/>
    <property type="molecule type" value="Genomic_DNA"/>
</dbReference>
<dbReference type="GO" id="GO:1902600">
    <property type="term" value="P:proton transmembrane transport"/>
    <property type="evidence" value="ECO:0007669"/>
    <property type="project" value="InterPro"/>
</dbReference>
<dbReference type="RefSeq" id="WP_023546219.1">
    <property type="nucleotide sequence ID" value="NZ_CM002285.1"/>
</dbReference>
<comment type="caution">
    <text evidence="9">The sequence shown here is derived from an EMBL/GenBank/DDBJ whole genome shotgun (WGS) entry which is preliminary data.</text>
</comment>
<feature type="transmembrane region" description="Helical" evidence="7">
    <location>
        <begin position="74"/>
        <end position="94"/>
    </location>
</feature>
<keyword evidence="10" id="KW-1185">Reference proteome</keyword>
<evidence type="ECO:0000313" key="10">
    <source>
        <dbReference type="Proteomes" id="UP000017984"/>
    </source>
</evidence>
<evidence type="ECO:0000259" key="8">
    <source>
        <dbReference type="Pfam" id="PF00999"/>
    </source>
</evidence>
<evidence type="ECO:0000256" key="7">
    <source>
        <dbReference type="SAM" id="Phobius"/>
    </source>
</evidence>
<name>V6KQ66_STRRC</name>
<sequence>VLAVAAADAMEGAGMTAIIGAVLAGLALPDRADGPWATAVASVARWGRALLPVFFVVSGLTVLTKGLSGTSVTLVVLTLLLGTVGKAGGGYAGARLAGHGRLDSLRVGALMNTRGLTELIALQVGVSAGILTPPVYLAYLVMALASTALTGPGLQLIDRAELRRDPLLLAAPGSVEARASAKGDLL</sequence>
<dbReference type="PATRIC" id="fig|1352936.5.peg.2382"/>
<keyword evidence="4 7" id="KW-1133">Transmembrane helix</keyword>
<feature type="transmembrane region" description="Helical" evidence="7">
    <location>
        <begin position="12"/>
        <end position="28"/>
    </location>
</feature>
<evidence type="ECO:0000256" key="1">
    <source>
        <dbReference type="ARBA" id="ARBA00004141"/>
    </source>
</evidence>
<evidence type="ECO:0000256" key="4">
    <source>
        <dbReference type="ARBA" id="ARBA00022989"/>
    </source>
</evidence>
<proteinExistence type="predicted"/>
<dbReference type="InterPro" id="IPR006153">
    <property type="entry name" value="Cation/H_exchanger_TM"/>
</dbReference>
<dbReference type="HOGENOM" id="CLU_1450706_0_0_11"/>
<dbReference type="GO" id="GO:0016020">
    <property type="term" value="C:membrane"/>
    <property type="evidence" value="ECO:0007669"/>
    <property type="project" value="UniProtKB-SubCell"/>
</dbReference>
<feature type="non-terminal residue" evidence="9">
    <location>
        <position position="1"/>
    </location>
</feature>
<dbReference type="InterPro" id="IPR050794">
    <property type="entry name" value="CPA2_transporter"/>
</dbReference>